<dbReference type="GO" id="GO:0008988">
    <property type="term" value="F:rRNA (adenine-N6-)-methyltransferase activity"/>
    <property type="evidence" value="ECO:0007669"/>
    <property type="project" value="TreeGrafter"/>
</dbReference>
<dbReference type="Proteomes" id="UP001445335">
    <property type="component" value="Unassembled WGS sequence"/>
</dbReference>
<reference evidence="4 5" key="1">
    <citation type="journal article" date="2024" name="Nat. Commun.">
        <title>Phylogenomics reveals the evolutionary origins of lichenization in chlorophyte algae.</title>
        <authorList>
            <person name="Puginier C."/>
            <person name="Libourel C."/>
            <person name="Otte J."/>
            <person name="Skaloud P."/>
            <person name="Haon M."/>
            <person name="Grisel S."/>
            <person name="Petersen M."/>
            <person name="Berrin J.G."/>
            <person name="Delaux P.M."/>
            <person name="Dal Grande F."/>
            <person name="Keller J."/>
        </authorList>
    </citation>
    <scope>NUCLEOTIDE SEQUENCE [LARGE SCALE GENOMIC DNA]</scope>
    <source>
        <strain evidence="4 5">SAG 245.80</strain>
    </source>
</reference>
<dbReference type="AlphaFoldDB" id="A0AAW1S0Y1"/>
<dbReference type="InterPro" id="IPR029063">
    <property type="entry name" value="SAM-dependent_MTases_sf"/>
</dbReference>
<dbReference type="SUPFAM" id="SSF53335">
    <property type="entry name" value="S-adenosyl-L-methionine-dependent methyltransferases"/>
    <property type="match status" value="1"/>
</dbReference>
<evidence type="ECO:0000256" key="2">
    <source>
        <dbReference type="ARBA" id="ARBA00041374"/>
    </source>
</evidence>
<dbReference type="InterPro" id="IPR051720">
    <property type="entry name" value="rRNA_MeTrfase/Polyamine_Synth"/>
</dbReference>
<gene>
    <name evidence="4" type="ORF">WJX81_004343</name>
</gene>
<feature type="domain" description="Methyltransferase small" evidence="3">
    <location>
        <begin position="47"/>
        <end position="131"/>
    </location>
</feature>
<dbReference type="CDD" id="cd02440">
    <property type="entry name" value="AdoMet_MTases"/>
    <property type="match status" value="1"/>
</dbReference>
<dbReference type="Pfam" id="PF05175">
    <property type="entry name" value="MTS"/>
    <property type="match status" value="1"/>
</dbReference>
<dbReference type="PROSITE" id="PS00092">
    <property type="entry name" value="N6_MTASE"/>
    <property type="match status" value="1"/>
</dbReference>
<comment type="similarity">
    <text evidence="1">Belongs to the methyltransferase superfamily. PrmA family.</text>
</comment>
<dbReference type="GO" id="GO:0003676">
    <property type="term" value="F:nucleic acid binding"/>
    <property type="evidence" value="ECO:0007669"/>
    <property type="project" value="InterPro"/>
</dbReference>
<keyword evidence="5" id="KW-1185">Reference proteome</keyword>
<dbReference type="InterPro" id="IPR002052">
    <property type="entry name" value="DNA_methylase_N6_adenine_CS"/>
</dbReference>
<proteinExistence type="inferred from homology"/>
<evidence type="ECO:0000256" key="1">
    <source>
        <dbReference type="ARBA" id="ARBA00009741"/>
    </source>
</evidence>
<dbReference type="Gene3D" id="3.40.50.150">
    <property type="entry name" value="Vaccinia Virus protein VP39"/>
    <property type="match status" value="1"/>
</dbReference>
<protein>
    <recommendedName>
        <fullName evidence="2">Methyltransferase-like protein 5</fullName>
    </recommendedName>
</protein>
<dbReference type="PANTHER" id="PTHR23290">
    <property type="entry name" value="RRNA N6-ADENOSINE-METHYLTRANSFERASE METTL5"/>
    <property type="match status" value="1"/>
</dbReference>
<evidence type="ECO:0000259" key="3">
    <source>
        <dbReference type="Pfam" id="PF05175"/>
    </source>
</evidence>
<accession>A0AAW1S0Y1</accession>
<dbReference type="PANTHER" id="PTHR23290:SF0">
    <property type="entry name" value="RRNA N6-ADENOSINE-METHYLTRANSFERASE METTL5"/>
    <property type="match status" value="1"/>
</dbReference>
<name>A0AAW1S0Y1_9CHLO</name>
<evidence type="ECO:0000313" key="5">
    <source>
        <dbReference type="Proteomes" id="UP001445335"/>
    </source>
</evidence>
<dbReference type="EMBL" id="JALJOU010000017">
    <property type="protein sequence ID" value="KAK9839252.1"/>
    <property type="molecule type" value="Genomic_DNA"/>
</dbReference>
<sequence>MKLKELEALLQDVSPFERPKVELEQYPTRAHIAARMLYTVGNTYGELEGMVVDLGCGTGMLAIGAAALGCPHVLGIDVDADALAAAGANLAAIGDDLPVDLLRCDVAALGAQARLRADTVVMNPPFGTRQRGADLEFLRAAFRVSAGAVYSLHKSSTRAHVARVAAGELHAASAEVLAQLRFDLPASYAFHRHKTKDIEVDLWRFEVSSSA</sequence>
<organism evidence="4 5">
    <name type="scientific">Elliptochloris bilobata</name>
    <dbReference type="NCBI Taxonomy" id="381761"/>
    <lineage>
        <taxon>Eukaryota</taxon>
        <taxon>Viridiplantae</taxon>
        <taxon>Chlorophyta</taxon>
        <taxon>core chlorophytes</taxon>
        <taxon>Trebouxiophyceae</taxon>
        <taxon>Trebouxiophyceae incertae sedis</taxon>
        <taxon>Elliptochloris clade</taxon>
        <taxon>Elliptochloris</taxon>
    </lineage>
</organism>
<evidence type="ECO:0000313" key="4">
    <source>
        <dbReference type="EMBL" id="KAK9839252.1"/>
    </source>
</evidence>
<comment type="caution">
    <text evidence="4">The sequence shown here is derived from an EMBL/GenBank/DDBJ whole genome shotgun (WGS) entry which is preliminary data.</text>
</comment>
<dbReference type="InterPro" id="IPR007848">
    <property type="entry name" value="Small_mtfrase_dom"/>
</dbReference>